<feature type="transmembrane region" description="Helical" evidence="2">
    <location>
        <begin position="141"/>
        <end position="164"/>
    </location>
</feature>
<dbReference type="VEuPathDB" id="FungiDB:HMPREF1544_06890"/>
<feature type="transmembrane region" description="Helical" evidence="2">
    <location>
        <begin position="79"/>
        <end position="106"/>
    </location>
</feature>
<organism evidence="3 4">
    <name type="scientific">Mucor circinelloides f. circinelloides (strain 1006PhL)</name>
    <name type="common">Mucormycosis agent</name>
    <name type="synonym">Calyptromyces circinelloides</name>
    <dbReference type="NCBI Taxonomy" id="1220926"/>
    <lineage>
        <taxon>Eukaryota</taxon>
        <taxon>Fungi</taxon>
        <taxon>Fungi incertae sedis</taxon>
        <taxon>Mucoromycota</taxon>
        <taxon>Mucoromycotina</taxon>
        <taxon>Mucoromycetes</taxon>
        <taxon>Mucorales</taxon>
        <taxon>Mucorineae</taxon>
        <taxon>Mucoraceae</taxon>
        <taxon>Mucor</taxon>
    </lineage>
</organism>
<dbReference type="PANTHER" id="PTHR34391">
    <property type="entry name" value="UPF0658 GOLGI APPARATUS MEMBRANE PROTEIN C1952.10C-RELATED"/>
    <property type="match status" value="1"/>
</dbReference>
<feature type="transmembrane region" description="Helical" evidence="2">
    <location>
        <begin position="35"/>
        <end position="58"/>
    </location>
</feature>
<feature type="compositionally biased region" description="Polar residues" evidence="1">
    <location>
        <begin position="350"/>
        <end position="367"/>
    </location>
</feature>
<evidence type="ECO:0000313" key="3">
    <source>
        <dbReference type="EMBL" id="EPB86351.1"/>
    </source>
</evidence>
<dbReference type="AlphaFoldDB" id="S2J899"/>
<dbReference type="Proteomes" id="UP000014254">
    <property type="component" value="Unassembled WGS sequence"/>
</dbReference>
<reference evidence="4" key="1">
    <citation type="submission" date="2013-05" db="EMBL/GenBank/DDBJ databases">
        <title>The Genome sequence of Mucor circinelloides f. circinelloides 1006PhL.</title>
        <authorList>
            <consortium name="The Broad Institute Genomics Platform"/>
            <person name="Cuomo C."/>
            <person name="Earl A."/>
            <person name="Findley K."/>
            <person name="Lee S.C."/>
            <person name="Walker B."/>
            <person name="Young S."/>
            <person name="Zeng Q."/>
            <person name="Gargeya S."/>
            <person name="Fitzgerald M."/>
            <person name="Haas B."/>
            <person name="Abouelleil A."/>
            <person name="Allen A.W."/>
            <person name="Alvarado L."/>
            <person name="Arachchi H.M."/>
            <person name="Berlin A.M."/>
            <person name="Chapman S.B."/>
            <person name="Gainer-Dewar J."/>
            <person name="Goldberg J."/>
            <person name="Griggs A."/>
            <person name="Gujja S."/>
            <person name="Hansen M."/>
            <person name="Howarth C."/>
            <person name="Imamovic A."/>
            <person name="Ireland A."/>
            <person name="Larimer J."/>
            <person name="McCowan C."/>
            <person name="Murphy C."/>
            <person name="Pearson M."/>
            <person name="Poon T.W."/>
            <person name="Priest M."/>
            <person name="Roberts A."/>
            <person name="Saif S."/>
            <person name="Shea T."/>
            <person name="Sisk P."/>
            <person name="Sykes S."/>
            <person name="Wortman J."/>
            <person name="Nusbaum C."/>
            <person name="Birren B."/>
        </authorList>
    </citation>
    <scope>NUCLEOTIDE SEQUENCE [LARGE SCALE GENOMIC DNA]</scope>
    <source>
        <strain evidence="4">1006PhL</strain>
    </source>
</reference>
<evidence type="ECO:0000313" key="4">
    <source>
        <dbReference type="Proteomes" id="UP000014254"/>
    </source>
</evidence>
<dbReference type="OMA" id="QIICIVM"/>
<evidence type="ECO:0000256" key="1">
    <source>
        <dbReference type="SAM" id="MobiDB-lite"/>
    </source>
</evidence>
<name>S2J899_MUCC1</name>
<feature type="transmembrane region" description="Helical" evidence="2">
    <location>
        <begin position="112"/>
        <end position="134"/>
    </location>
</feature>
<evidence type="ECO:0000256" key="2">
    <source>
        <dbReference type="SAM" id="Phobius"/>
    </source>
</evidence>
<keyword evidence="2" id="KW-0812">Transmembrane</keyword>
<gene>
    <name evidence="3" type="ORF">HMPREF1544_06890</name>
</gene>
<dbReference type="GO" id="GO:0005794">
    <property type="term" value="C:Golgi apparatus"/>
    <property type="evidence" value="ECO:0007669"/>
    <property type="project" value="TreeGrafter"/>
</dbReference>
<keyword evidence="2" id="KW-1133">Transmembrane helix</keyword>
<dbReference type="OrthoDB" id="2448307at2759"/>
<feature type="region of interest" description="Disordered" evidence="1">
    <location>
        <begin position="350"/>
        <end position="377"/>
    </location>
</feature>
<dbReference type="STRING" id="1220926.S2J899"/>
<sequence length="412" mass="46576">MKACPITYSLIQLIIESNKWITSNFDELKEENKNLQIALTSTLFFLSVPVIISAYKTAKIIGWQVYKKIGSSIQLQNMYHAVQCFALWLKIDIYFQIVLLICTAIVTKRLAFQIICIVMVLLVSASLVFSRIAITKESNWMMFVFLFLQMVLLACNVYSLIGLFEYSVADLWFTGIIYEFSSIICVIITVYLAIRCQTNFGKGLKPYVFWVPFQGTKRFIEEPPHHAIEAGLLGIKRNEDRMPIDDEDDDYYYHDASLTETKKMYMMNNDDMPRRSLERVDHVPFNVKMERYAGNTKLDSIKLPASSAIQPVRMAMKPIPKHIDTNTTTAIISTTVNSSRLWRNDLVSSQPDTASISSSTVIDSGTATTTNSSNNSITEPTMMGRVMQPAAPNHLALATTTTTTTVITTVRP</sequence>
<keyword evidence="2" id="KW-0472">Membrane</keyword>
<dbReference type="InParanoid" id="S2J899"/>
<dbReference type="InterPro" id="IPR040410">
    <property type="entry name" value="UPF0658_Golgi"/>
</dbReference>
<dbReference type="EMBL" id="KE123991">
    <property type="protein sequence ID" value="EPB86351.1"/>
    <property type="molecule type" value="Genomic_DNA"/>
</dbReference>
<proteinExistence type="predicted"/>
<keyword evidence="4" id="KW-1185">Reference proteome</keyword>
<accession>S2J899</accession>
<protein>
    <submittedName>
        <fullName evidence="3">Uncharacterized protein</fullName>
    </submittedName>
</protein>
<feature type="transmembrane region" description="Helical" evidence="2">
    <location>
        <begin position="176"/>
        <end position="194"/>
    </location>
</feature>
<dbReference type="PANTHER" id="PTHR34391:SF1">
    <property type="entry name" value="UPF0658 GOLGI APPARATUS MEMBRANE PROTEIN C1952.10C-RELATED"/>
    <property type="match status" value="1"/>
</dbReference>